<dbReference type="PROSITE" id="PS50026">
    <property type="entry name" value="EGF_3"/>
    <property type="match status" value="1"/>
</dbReference>
<evidence type="ECO:0000256" key="5">
    <source>
        <dbReference type="PROSITE-ProRule" id="PRU00076"/>
    </source>
</evidence>
<dbReference type="EnsemblMetazoa" id="XM_003248717.2">
    <property type="protein sequence ID" value="XP_003248765.2"/>
    <property type="gene ID" value="LOC100575676"/>
</dbReference>
<name>A0A8R1W7F2_ACYPI</name>
<feature type="domain" description="EGF-like" evidence="6">
    <location>
        <begin position="41"/>
        <end position="74"/>
    </location>
</feature>
<keyword evidence="3" id="KW-1015">Disulfide bond</keyword>
<keyword evidence="4" id="KW-0325">Glycoprotein</keyword>
<dbReference type="KEGG" id="api:100575676"/>
<dbReference type="InterPro" id="IPR001881">
    <property type="entry name" value="EGF-like_Ca-bd_dom"/>
</dbReference>
<evidence type="ECO:0000256" key="3">
    <source>
        <dbReference type="ARBA" id="ARBA00023157"/>
    </source>
</evidence>
<accession>A0A8R1W7F2</accession>
<evidence type="ECO:0000256" key="1">
    <source>
        <dbReference type="ARBA" id="ARBA00022536"/>
    </source>
</evidence>
<dbReference type="SUPFAM" id="SSF57196">
    <property type="entry name" value="EGF/Laminin"/>
    <property type="match status" value="1"/>
</dbReference>
<dbReference type="AlphaFoldDB" id="A0A8R1W7F2"/>
<protein>
    <recommendedName>
        <fullName evidence="6">EGF-like domain-containing protein</fullName>
    </recommendedName>
</protein>
<reference evidence="8" key="1">
    <citation type="submission" date="2010-06" db="EMBL/GenBank/DDBJ databases">
        <authorList>
            <person name="Jiang H."/>
            <person name="Abraham K."/>
            <person name="Ali S."/>
            <person name="Alsbrooks S.L."/>
            <person name="Anim B.N."/>
            <person name="Anosike U.S."/>
            <person name="Attaway T."/>
            <person name="Bandaranaike D.P."/>
            <person name="Battles P.K."/>
            <person name="Bell S.N."/>
            <person name="Bell A.V."/>
            <person name="Beltran B."/>
            <person name="Bickham C."/>
            <person name="Bustamante Y."/>
            <person name="Caleb T."/>
            <person name="Canada A."/>
            <person name="Cardenas V."/>
            <person name="Carter K."/>
            <person name="Chacko J."/>
            <person name="Chandrabose M.N."/>
            <person name="Chavez D."/>
            <person name="Chavez A."/>
            <person name="Chen L."/>
            <person name="Chu H.-S."/>
            <person name="Claassen K.J."/>
            <person name="Cockrell R."/>
            <person name="Collins M."/>
            <person name="Cooper J.A."/>
            <person name="Cree A."/>
            <person name="Curry S.M."/>
            <person name="Da Y."/>
            <person name="Dao M.D."/>
            <person name="Das B."/>
            <person name="Davila M.-L."/>
            <person name="Davy-Carroll L."/>
            <person name="Denson S."/>
            <person name="Dinh H."/>
            <person name="Ebong V.E."/>
            <person name="Edwards J.R."/>
            <person name="Egan A."/>
            <person name="El-Daye J."/>
            <person name="Escobedo L."/>
            <person name="Fernandez S."/>
            <person name="Fernando P.R."/>
            <person name="Flagg N."/>
            <person name="Forbes L.D."/>
            <person name="Fowler R.G."/>
            <person name="Fu Q."/>
            <person name="Gabisi R.A."/>
            <person name="Ganer J."/>
            <person name="Garbino Pronczuk A."/>
            <person name="Garcia R.M."/>
            <person name="Garner T."/>
            <person name="Garrett T.E."/>
            <person name="Gonzalez D.A."/>
            <person name="Hamid H."/>
            <person name="Hawkins E.S."/>
            <person name="Hirani K."/>
            <person name="Hogues M.E."/>
            <person name="Hollins B."/>
            <person name="Hsiao C.-H."/>
            <person name="Jabil R."/>
            <person name="James M.L."/>
            <person name="Jhangiani S.N."/>
            <person name="Johnson B."/>
            <person name="Johnson Q."/>
            <person name="Joshi V."/>
            <person name="Kalu J.B."/>
            <person name="Kam C."/>
            <person name="Kashfia A."/>
            <person name="Keebler J."/>
            <person name="Kisamo H."/>
            <person name="Kovar C.L."/>
            <person name="Lago L.A."/>
            <person name="Lai C.-Y."/>
            <person name="Laidlaw J."/>
            <person name="Lara F."/>
            <person name="Le T.-K."/>
            <person name="Lee S.L."/>
            <person name="Legall F.H."/>
            <person name="Lemon S.J."/>
            <person name="Lewis L.R."/>
            <person name="Li B."/>
            <person name="Liu Y."/>
            <person name="Liu Y.-S."/>
            <person name="Lopez J."/>
            <person name="Lozado R.J."/>
            <person name="Lu J."/>
            <person name="Madu R.C."/>
            <person name="Maheshwari M."/>
            <person name="Maheshwari R."/>
            <person name="Malloy K."/>
            <person name="Martinez E."/>
            <person name="Mathew T."/>
            <person name="Mercado I.C."/>
            <person name="Mercado C."/>
            <person name="Meyer B."/>
            <person name="Montgomery K."/>
            <person name="Morgan M.B."/>
            <person name="Munidasa M."/>
            <person name="Nazareth L.V."/>
            <person name="Nelson J."/>
            <person name="Ng B.M."/>
            <person name="Nguyen N.B."/>
            <person name="Nguyen P.Q."/>
            <person name="Nguyen T."/>
            <person name="Obregon M."/>
            <person name="Okwuonu G.O."/>
            <person name="Onwere C.G."/>
            <person name="Orozco G."/>
            <person name="Parra A."/>
            <person name="Patel S."/>
            <person name="Patil S."/>
            <person name="Perez A."/>
            <person name="Perez Y."/>
            <person name="Pham C."/>
            <person name="Primus E.L."/>
            <person name="Pu L.-L."/>
            <person name="Puazo M."/>
            <person name="Qin X."/>
            <person name="Quiroz J.B."/>
            <person name="Reese J."/>
            <person name="Richards S."/>
            <person name="Rives C.M."/>
            <person name="Robberts R."/>
            <person name="Ruiz S.J."/>
            <person name="Ruiz M.J."/>
            <person name="Santibanez J."/>
            <person name="Schneider B.W."/>
            <person name="Sisson I."/>
            <person name="Smith M."/>
            <person name="Sodergren E."/>
            <person name="Song X.-Z."/>
            <person name="Song B.B."/>
            <person name="Summersgill H."/>
            <person name="Thelus R."/>
            <person name="Thornton R.D."/>
            <person name="Trejos Z.Y."/>
            <person name="Usmani K."/>
            <person name="Vattathil S."/>
            <person name="Villasana D."/>
            <person name="Walker D.L."/>
            <person name="Wang S."/>
            <person name="Wang K."/>
            <person name="White C.S."/>
            <person name="Williams A.C."/>
            <person name="Williamson J."/>
            <person name="Wilson K."/>
            <person name="Woghiren I.O."/>
            <person name="Woodworth J.R."/>
            <person name="Worley K.C."/>
            <person name="Wright R.A."/>
            <person name="Wu W."/>
            <person name="Young L."/>
            <person name="Zhang L."/>
            <person name="Zhang J."/>
            <person name="Zhu Y."/>
            <person name="Muzny D.M."/>
            <person name="Weinstock G."/>
            <person name="Gibbs R.A."/>
        </authorList>
    </citation>
    <scope>NUCLEOTIDE SEQUENCE [LARGE SCALE GENOMIC DNA]</scope>
    <source>
        <strain evidence="8">LSR1</strain>
    </source>
</reference>
<dbReference type="RefSeq" id="XP_003248765.2">
    <property type="nucleotide sequence ID" value="XM_003248717.2"/>
</dbReference>
<comment type="caution">
    <text evidence="5">Lacks conserved residue(s) required for the propagation of feature annotation.</text>
</comment>
<organism evidence="7 8">
    <name type="scientific">Acyrthosiphon pisum</name>
    <name type="common">Pea aphid</name>
    <dbReference type="NCBI Taxonomy" id="7029"/>
    <lineage>
        <taxon>Eukaryota</taxon>
        <taxon>Metazoa</taxon>
        <taxon>Ecdysozoa</taxon>
        <taxon>Arthropoda</taxon>
        <taxon>Hexapoda</taxon>
        <taxon>Insecta</taxon>
        <taxon>Pterygota</taxon>
        <taxon>Neoptera</taxon>
        <taxon>Paraneoptera</taxon>
        <taxon>Hemiptera</taxon>
        <taxon>Sternorrhyncha</taxon>
        <taxon>Aphidomorpha</taxon>
        <taxon>Aphidoidea</taxon>
        <taxon>Aphididae</taxon>
        <taxon>Macrosiphini</taxon>
        <taxon>Acyrthosiphon</taxon>
    </lineage>
</organism>
<evidence type="ECO:0000313" key="8">
    <source>
        <dbReference type="Proteomes" id="UP000007819"/>
    </source>
</evidence>
<proteinExistence type="predicted"/>
<evidence type="ECO:0000256" key="4">
    <source>
        <dbReference type="ARBA" id="ARBA00023180"/>
    </source>
</evidence>
<dbReference type="FunFam" id="2.10.25.10:FF:000143">
    <property type="entry name" value="Protein crumbs 1"/>
    <property type="match status" value="1"/>
</dbReference>
<dbReference type="SMART" id="SM00179">
    <property type="entry name" value="EGF_CA"/>
    <property type="match status" value="1"/>
</dbReference>
<dbReference type="Proteomes" id="UP000007819">
    <property type="component" value="Unassembled WGS sequence"/>
</dbReference>
<sequence length="83" mass="8904">MNTSSKLSTKGKGGSTSIADRLEVRLTNLEKKITNLVSLLSISECLSNPCQNGGICVDLYNGFQCNCPNNWQVSAKIIILISG</sequence>
<dbReference type="CDD" id="cd00054">
    <property type="entry name" value="EGF_CA"/>
    <property type="match status" value="1"/>
</dbReference>
<dbReference type="OrthoDB" id="6725842at2759"/>
<evidence type="ECO:0000313" key="7">
    <source>
        <dbReference type="EnsemblMetazoa" id="XP_003248765.2"/>
    </source>
</evidence>
<evidence type="ECO:0000259" key="6">
    <source>
        <dbReference type="PROSITE" id="PS50026"/>
    </source>
</evidence>
<dbReference type="GO" id="GO:0005509">
    <property type="term" value="F:calcium ion binding"/>
    <property type="evidence" value="ECO:0007669"/>
    <property type="project" value="InterPro"/>
</dbReference>
<keyword evidence="8" id="KW-1185">Reference proteome</keyword>
<dbReference type="Gene3D" id="2.10.25.10">
    <property type="entry name" value="Laminin"/>
    <property type="match status" value="1"/>
</dbReference>
<dbReference type="InterPro" id="IPR000742">
    <property type="entry name" value="EGF"/>
</dbReference>
<reference evidence="7" key="2">
    <citation type="submission" date="2022-06" db="UniProtKB">
        <authorList>
            <consortium name="EnsemblMetazoa"/>
        </authorList>
    </citation>
    <scope>IDENTIFICATION</scope>
</reference>
<dbReference type="PROSITE" id="PS00010">
    <property type="entry name" value="ASX_HYDROXYL"/>
    <property type="match status" value="1"/>
</dbReference>
<evidence type="ECO:0000256" key="2">
    <source>
        <dbReference type="ARBA" id="ARBA00022737"/>
    </source>
</evidence>
<dbReference type="InterPro" id="IPR000152">
    <property type="entry name" value="EGF-type_Asp/Asn_hydroxyl_site"/>
</dbReference>
<dbReference type="Pfam" id="PF00008">
    <property type="entry name" value="EGF"/>
    <property type="match status" value="1"/>
</dbReference>
<keyword evidence="2" id="KW-0677">Repeat</keyword>
<keyword evidence="1 5" id="KW-0245">EGF-like domain</keyword>
<dbReference type="GeneID" id="100575676"/>